<name>A0ABX8R715_9ACTN</name>
<keyword evidence="6" id="KW-1185">Reference proteome</keyword>
<evidence type="ECO:0000313" key="6">
    <source>
        <dbReference type="Proteomes" id="UP001049518"/>
    </source>
</evidence>
<evidence type="ECO:0000256" key="2">
    <source>
        <dbReference type="SAM" id="MobiDB-lite"/>
    </source>
</evidence>
<feature type="compositionally biased region" description="Low complexity" evidence="2">
    <location>
        <begin position="39"/>
        <end position="53"/>
    </location>
</feature>
<dbReference type="PANTHER" id="PTHR30404">
    <property type="entry name" value="N-ACETYLMURAMOYL-L-ALANINE AMIDASE"/>
    <property type="match status" value="1"/>
</dbReference>
<keyword evidence="3" id="KW-0732">Signal</keyword>
<feature type="signal peptide" evidence="3">
    <location>
        <begin position="1"/>
        <end position="19"/>
    </location>
</feature>
<dbReference type="Pfam" id="PF01520">
    <property type="entry name" value="Amidase_3"/>
    <property type="match status" value="1"/>
</dbReference>
<dbReference type="SMART" id="SM00646">
    <property type="entry name" value="Ami_3"/>
    <property type="match status" value="1"/>
</dbReference>
<evidence type="ECO:0000256" key="3">
    <source>
        <dbReference type="SAM" id="SignalP"/>
    </source>
</evidence>
<keyword evidence="1" id="KW-0378">Hydrolase</keyword>
<dbReference type="SUPFAM" id="SSF53187">
    <property type="entry name" value="Zn-dependent exopeptidases"/>
    <property type="match status" value="1"/>
</dbReference>
<accession>A0ABX8R715</accession>
<feature type="domain" description="MurNAc-LAA" evidence="4">
    <location>
        <begin position="157"/>
        <end position="281"/>
    </location>
</feature>
<dbReference type="EMBL" id="CP059572">
    <property type="protein sequence ID" value="QXJ26613.1"/>
    <property type="molecule type" value="Genomic_DNA"/>
</dbReference>
<reference evidence="5" key="1">
    <citation type="submission" date="2020-07" db="EMBL/GenBank/DDBJ databases">
        <authorList>
            <person name="Tarantini F.S."/>
            <person name="Hong K.W."/>
            <person name="Chan K.G."/>
        </authorList>
    </citation>
    <scope>NUCLEOTIDE SEQUENCE</scope>
    <source>
        <strain evidence="5">32-07</strain>
    </source>
</reference>
<dbReference type="InterPro" id="IPR050695">
    <property type="entry name" value="N-acetylmuramoyl_amidase_3"/>
</dbReference>
<sequence length="285" mass="28789">MHRGGPALAGLALCLGVLAACGGSSGGQAKGDAAPPPTVGATTPQNATGADPADPADPAKPGAADGSSLRGKVIVIDPGHNGGNASHPSEINKQVQIGNGSKACDTSGTSTNAGYDEHAFTWDVSNRLAKLLRAKGAKVTLTRTNDTGVGPCITERAAIGNRLGADAALSVHADGAPASGHGFHIIEPIAVKGHNAKAVPASLRLGRILRDAYHSGTGVPYSTYIGEKALDRRDDLGGLNLSTVPKVFIECGNMRNAGDAAKLSSAPFRQRIAESLAKGFASYFG</sequence>
<feature type="region of interest" description="Disordered" evidence="2">
    <location>
        <begin position="25"/>
        <end position="68"/>
    </location>
</feature>
<organism evidence="5 6">
    <name type="scientific">Actinomadura graeca</name>
    <dbReference type="NCBI Taxonomy" id="2750812"/>
    <lineage>
        <taxon>Bacteria</taxon>
        <taxon>Bacillati</taxon>
        <taxon>Actinomycetota</taxon>
        <taxon>Actinomycetes</taxon>
        <taxon>Streptosporangiales</taxon>
        <taxon>Thermomonosporaceae</taxon>
        <taxon>Actinomadura</taxon>
    </lineage>
</organism>
<dbReference type="PANTHER" id="PTHR30404:SF0">
    <property type="entry name" value="N-ACETYLMURAMOYL-L-ALANINE AMIDASE AMIC"/>
    <property type="match status" value="1"/>
</dbReference>
<proteinExistence type="predicted"/>
<dbReference type="CDD" id="cd02696">
    <property type="entry name" value="MurNAc-LAA"/>
    <property type="match status" value="1"/>
</dbReference>
<feature type="chain" id="PRO_5045069481" evidence="3">
    <location>
        <begin position="20"/>
        <end position="285"/>
    </location>
</feature>
<gene>
    <name evidence="5" type="ORF">AGRA3207_003770</name>
</gene>
<dbReference type="Gene3D" id="3.40.630.40">
    <property type="entry name" value="Zn-dependent exopeptidases"/>
    <property type="match status" value="1"/>
</dbReference>
<dbReference type="InterPro" id="IPR002508">
    <property type="entry name" value="MurNAc-LAA_cat"/>
</dbReference>
<protein>
    <submittedName>
        <fullName evidence="5">N-acetylmuramoyl-L-alanine amidase</fullName>
    </submittedName>
</protein>
<dbReference type="Proteomes" id="UP001049518">
    <property type="component" value="Chromosome"/>
</dbReference>
<evidence type="ECO:0000313" key="5">
    <source>
        <dbReference type="EMBL" id="QXJ26613.1"/>
    </source>
</evidence>
<evidence type="ECO:0000256" key="1">
    <source>
        <dbReference type="ARBA" id="ARBA00022801"/>
    </source>
</evidence>
<evidence type="ECO:0000259" key="4">
    <source>
        <dbReference type="SMART" id="SM00646"/>
    </source>
</evidence>